<reference evidence="1 2" key="1">
    <citation type="submission" date="2013-11" db="EMBL/GenBank/DDBJ databases">
        <title>The Genome Sequence of Phytophthora parasitica CJ05E6.</title>
        <authorList>
            <consortium name="The Broad Institute Genomics Platform"/>
            <person name="Russ C."/>
            <person name="Tyler B."/>
            <person name="Panabieres F."/>
            <person name="Shan W."/>
            <person name="Tripathy S."/>
            <person name="Grunwald N."/>
            <person name="Machado M."/>
            <person name="Johnson C.S."/>
            <person name="Arredondo F."/>
            <person name="Hong C."/>
            <person name="Coffey M."/>
            <person name="Young S.K."/>
            <person name="Zeng Q."/>
            <person name="Gargeya S."/>
            <person name="Fitzgerald M."/>
            <person name="Abouelleil A."/>
            <person name="Alvarado L."/>
            <person name="Chapman S.B."/>
            <person name="Gainer-Dewar J."/>
            <person name="Goldberg J."/>
            <person name="Griggs A."/>
            <person name="Gujja S."/>
            <person name="Hansen M."/>
            <person name="Howarth C."/>
            <person name="Imamovic A."/>
            <person name="Ireland A."/>
            <person name="Larimer J."/>
            <person name="McCowan C."/>
            <person name="Murphy C."/>
            <person name="Pearson M."/>
            <person name="Poon T.W."/>
            <person name="Priest M."/>
            <person name="Roberts A."/>
            <person name="Saif S."/>
            <person name="Shea T."/>
            <person name="Sykes S."/>
            <person name="Wortman J."/>
            <person name="Nusbaum C."/>
            <person name="Birren B."/>
        </authorList>
    </citation>
    <scope>NUCLEOTIDE SEQUENCE [LARGE SCALE GENOMIC DNA]</scope>
    <source>
        <strain evidence="1 2">CJ05E6</strain>
    </source>
</reference>
<dbReference type="AlphaFoldDB" id="W2J1W6"/>
<accession>W2J1W6</accession>
<protein>
    <submittedName>
        <fullName evidence="1">Uncharacterized protein</fullName>
    </submittedName>
</protein>
<proteinExistence type="predicted"/>
<evidence type="ECO:0000313" key="1">
    <source>
        <dbReference type="EMBL" id="ETL40434.1"/>
    </source>
</evidence>
<evidence type="ECO:0000313" key="2">
    <source>
        <dbReference type="Proteomes" id="UP000053864"/>
    </source>
</evidence>
<sequence>MLAPKALTMGCNVKTGTKGVDFFHGENALLDFVYAALDFFLCLYLKLHVL</sequence>
<dbReference type="EMBL" id="KI672834">
    <property type="protein sequence ID" value="ETL40434.1"/>
    <property type="molecule type" value="Genomic_DNA"/>
</dbReference>
<dbReference type="VEuPathDB" id="FungiDB:PPTG_20027"/>
<organism evidence="1 2">
    <name type="scientific">Phytophthora nicotianae</name>
    <name type="common">Potato buckeye rot agent</name>
    <name type="synonym">Phytophthora parasitica</name>
    <dbReference type="NCBI Taxonomy" id="4792"/>
    <lineage>
        <taxon>Eukaryota</taxon>
        <taxon>Sar</taxon>
        <taxon>Stramenopiles</taxon>
        <taxon>Oomycota</taxon>
        <taxon>Peronosporomycetes</taxon>
        <taxon>Peronosporales</taxon>
        <taxon>Peronosporaceae</taxon>
        <taxon>Phytophthora</taxon>
    </lineage>
</organism>
<name>W2J1W6_PHYNI</name>
<gene>
    <name evidence="1" type="ORF">L916_08383</name>
</gene>
<dbReference type="Proteomes" id="UP000053864">
    <property type="component" value="Unassembled WGS sequence"/>
</dbReference>